<dbReference type="HOGENOM" id="CLU_779922_0_0_2"/>
<evidence type="ECO:0000313" key="2">
    <source>
        <dbReference type="Proteomes" id="UP000000641"/>
    </source>
</evidence>
<accession>A1RWA7</accession>
<sequence>MKVIYVKDPVKAPPSPIAIVEEPEVLKAYLDDDLNPVRCFDEEGFEKPCPEIKVSREDTVFMGGVVSEVLASQYNCSYIDDRVVRLNPSFNPENAKSYLEVAKNPPGSEEIAKDTVLIVVPGSLISRKSMASAVAGLLERGEIRVKAVIDFDAGLNYRVAKIDEWDVLSRYDYWWEVPWNYVVASGRNLRRFVELLTERPVEKPPKKLQVKNYVSLDDFLQSFLEWFGRASSASEKRREVRRFVAFVDENLFEAEGGYRAAVLVKNTRRSVVARWYFTRKFELRAFDGFPPEAVRDVDMEAVLGNVPRESQARIPSHLAAFFVRQAVLSPVRIEDFLAVKAHRWVEVAYL</sequence>
<dbReference type="Proteomes" id="UP000000641">
    <property type="component" value="Chromosome"/>
</dbReference>
<evidence type="ECO:0008006" key="3">
    <source>
        <dbReference type="Google" id="ProtNLM"/>
    </source>
</evidence>
<dbReference type="KEGG" id="tpe:Tpen_0077"/>
<proteinExistence type="predicted"/>
<keyword evidence="2" id="KW-1185">Reference proteome</keyword>
<dbReference type="GeneID" id="4601792"/>
<name>A1RWA7_THEPD</name>
<dbReference type="STRING" id="368408.Tpen_0077"/>
<organism evidence="1 2">
    <name type="scientific">Thermofilum pendens (strain DSM 2475 / Hrk 5)</name>
    <dbReference type="NCBI Taxonomy" id="368408"/>
    <lineage>
        <taxon>Archaea</taxon>
        <taxon>Thermoproteota</taxon>
        <taxon>Thermoprotei</taxon>
        <taxon>Thermofilales</taxon>
        <taxon>Thermofilaceae</taxon>
        <taxon>Thermofilum</taxon>
    </lineage>
</organism>
<reference evidence="2" key="1">
    <citation type="journal article" date="2008" name="J. Bacteriol.">
        <title>Genome sequence of Thermofilum pendens reveals an exceptional loss of biosynthetic pathways without genome reduction.</title>
        <authorList>
            <person name="Anderson I."/>
            <person name="Rodriguez J."/>
            <person name="Susanti D."/>
            <person name="Porat I."/>
            <person name="Reich C."/>
            <person name="Ulrich L.E."/>
            <person name="Elkins J.G."/>
            <person name="Mavromatis K."/>
            <person name="Lykidis A."/>
            <person name="Kim E."/>
            <person name="Thompson L.S."/>
            <person name="Nolan M."/>
            <person name="Land M."/>
            <person name="Copeland A."/>
            <person name="Lapidus A."/>
            <person name="Lucas S."/>
            <person name="Detter C."/>
            <person name="Zhulin I.B."/>
            <person name="Olsen G.J."/>
            <person name="Whitman W."/>
            <person name="Mukhopadhyay B."/>
            <person name="Bristow J."/>
            <person name="Kyrpides N."/>
        </authorList>
    </citation>
    <scope>NUCLEOTIDE SEQUENCE [LARGE SCALE GENOMIC DNA]</scope>
    <source>
        <strain evidence="2">DSM 2475 / Hrk 5</strain>
    </source>
</reference>
<dbReference type="OrthoDB" id="31378at2157"/>
<dbReference type="RefSeq" id="WP_011751752.1">
    <property type="nucleotide sequence ID" value="NC_008698.1"/>
</dbReference>
<dbReference type="AlphaFoldDB" id="A1RWA7"/>
<protein>
    <recommendedName>
        <fullName evidence="3">NurA domain-containing protein</fullName>
    </recommendedName>
</protein>
<dbReference type="EMBL" id="CP000505">
    <property type="protein sequence ID" value="ABL77487.1"/>
    <property type="molecule type" value="Genomic_DNA"/>
</dbReference>
<evidence type="ECO:0000313" key="1">
    <source>
        <dbReference type="EMBL" id="ABL77487.1"/>
    </source>
</evidence>
<gene>
    <name evidence="1" type="ordered locus">Tpen_0077</name>
</gene>
<dbReference type="EnsemblBacteria" id="ABL77487">
    <property type="protein sequence ID" value="ABL77487"/>
    <property type="gene ID" value="Tpen_0077"/>
</dbReference>